<comment type="caution">
    <text evidence="1">The sequence shown here is derived from an EMBL/GenBank/DDBJ whole genome shotgun (WGS) entry which is preliminary data.</text>
</comment>
<proteinExistence type="predicted"/>
<evidence type="ECO:0000313" key="2">
    <source>
        <dbReference type="Proteomes" id="UP000735302"/>
    </source>
</evidence>
<reference evidence="1 2" key="1">
    <citation type="journal article" date="2021" name="Elife">
        <title>Chloroplast acquisition without the gene transfer in kleptoplastic sea slugs, Plakobranchus ocellatus.</title>
        <authorList>
            <person name="Maeda T."/>
            <person name="Takahashi S."/>
            <person name="Yoshida T."/>
            <person name="Shimamura S."/>
            <person name="Takaki Y."/>
            <person name="Nagai Y."/>
            <person name="Toyoda A."/>
            <person name="Suzuki Y."/>
            <person name="Arimoto A."/>
            <person name="Ishii H."/>
            <person name="Satoh N."/>
            <person name="Nishiyama T."/>
            <person name="Hasebe M."/>
            <person name="Maruyama T."/>
            <person name="Minagawa J."/>
            <person name="Obokata J."/>
            <person name="Shigenobu S."/>
        </authorList>
    </citation>
    <scope>NUCLEOTIDE SEQUENCE [LARGE SCALE GENOMIC DNA]</scope>
</reference>
<accession>A0AAV4AEW8</accession>
<evidence type="ECO:0008006" key="3">
    <source>
        <dbReference type="Google" id="ProtNLM"/>
    </source>
</evidence>
<keyword evidence="2" id="KW-1185">Reference proteome</keyword>
<protein>
    <recommendedName>
        <fullName evidence="3">Secreted protein</fullName>
    </recommendedName>
</protein>
<name>A0AAV4AEW8_9GAST</name>
<sequence>MGRVQRLFLLEVIRKFFIFSSKAPQPRGHVQISSTVRGLPLSYTLNRRCETPTGIDPSPIQRKLTSRLGSMEQPFCLACDSL</sequence>
<dbReference type="AlphaFoldDB" id="A0AAV4AEW8"/>
<dbReference type="EMBL" id="BLXT01003766">
    <property type="protein sequence ID" value="GFO06199.1"/>
    <property type="molecule type" value="Genomic_DNA"/>
</dbReference>
<gene>
    <name evidence="1" type="ORF">PoB_003270400</name>
</gene>
<organism evidence="1 2">
    <name type="scientific">Plakobranchus ocellatus</name>
    <dbReference type="NCBI Taxonomy" id="259542"/>
    <lineage>
        <taxon>Eukaryota</taxon>
        <taxon>Metazoa</taxon>
        <taxon>Spiralia</taxon>
        <taxon>Lophotrochozoa</taxon>
        <taxon>Mollusca</taxon>
        <taxon>Gastropoda</taxon>
        <taxon>Heterobranchia</taxon>
        <taxon>Euthyneura</taxon>
        <taxon>Panpulmonata</taxon>
        <taxon>Sacoglossa</taxon>
        <taxon>Placobranchoidea</taxon>
        <taxon>Plakobranchidae</taxon>
        <taxon>Plakobranchus</taxon>
    </lineage>
</organism>
<evidence type="ECO:0000313" key="1">
    <source>
        <dbReference type="EMBL" id="GFO06199.1"/>
    </source>
</evidence>
<dbReference type="Proteomes" id="UP000735302">
    <property type="component" value="Unassembled WGS sequence"/>
</dbReference>